<proteinExistence type="predicted"/>
<evidence type="ECO:0000313" key="2">
    <source>
        <dbReference type="Proteomes" id="UP000078428"/>
    </source>
</evidence>
<keyword evidence="2" id="KW-1185">Reference proteome</keyword>
<name>A0A178MQR4_9PROT</name>
<evidence type="ECO:0008006" key="3">
    <source>
        <dbReference type="Google" id="ProtNLM"/>
    </source>
</evidence>
<dbReference type="EMBL" id="LWQT01000055">
    <property type="protein sequence ID" value="OAN50377.1"/>
    <property type="molecule type" value="Genomic_DNA"/>
</dbReference>
<dbReference type="AlphaFoldDB" id="A0A178MQR4"/>
<sequence>MHVNAEALLAKIASLSPERMAEVEDFVDFIRQREKDAALSRAAAAASGPAFARVWSNPEDDAYDAL</sequence>
<protein>
    <recommendedName>
        <fullName evidence="3">Toxin-antitoxin system, antitoxin component, Xre family protein</fullName>
    </recommendedName>
</protein>
<dbReference type="RefSeq" id="WP_068492900.1">
    <property type="nucleotide sequence ID" value="NZ_LWQT01000055.1"/>
</dbReference>
<evidence type="ECO:0000313" key="1">
    <source>
        <dbReference type="EMBL" id="OAN50377.1"/>
    </source>
</evidence>
<dbReference type="Proteomes" id="UP000078428">
    <property type="component" value="Unassembled WGS sequence"/>
</dbReference>
<comment type="caution">
    <text evidence="1">The sequence shown here is derived from an EMBL/GenBank/DDBJ whole genome shotgun (WGS) entry which is preliminary data.</text>
</comment>
<reference evidence="1 2" key="1">
    <citation type="submission" date="2016-04" db="EMBL/GenBank/DDBJ databases">
        <title>Draft genome sequence of freshwater magnetotactic bacteria Magnetospirillum marisnigri SP-1 and Magnetospirillum moscoviense BB-1.</title>
        <authorList>
            <person name="Koziaeva V."/>
            <person name="Dziuba M.V."/>
            <person name="Ivanov T.M."/>
            <person name="Kuznetsov B."/>
            <person name="Grouzdev D.S."/>
        </authorList>
    </citation>
    <scope>NUCLEOTIDE SEQUENCE [LARGE SCALE GENOMIC DNA]</scope>
    <source>
        <strain evidence="1 2">SP-1</strain>
    </source>
</reference>
<gene>
    <name evidence="1" type="ORF">A6A04_02445</name>
</gene>
<dbReference type="OrthoDB" id="6371923at2"/>
<organism evidence="1 2">
    <name type="scientific">Paramagnetospirillum marisnigri</name>
    <dbReference type="NCBI Taxonomy" id="1285242"/>
    <lineage>
        <taxon>Bacteria</taxon>
        <taxon>Pseudomonadati</taxon>
        <taxon>Pseudomonadota</taxon>
        <taxon>Alphaproteobacteria</taxon>
        <taxon>Rhodospirillales</taxon>
        <taxon>Magnetospirillaceae</taxon>
        <taxon>Paramagnetospirillum</taxon>
    </lineage>
</organism>
<accession>A0A178MQR4</accession>
<dbReference type="STRING" id="1285242.A6A04_02445"/>